<dbReference type="EMBL" id="MEWR01000011">
    <property type="protein sequence ID" value="OGC82044.1"/>
    <property type="molecule type" value="Genomic_DNA"/>
</dbReference>
<dbReference type="AlphaFoldDB" id="A0A1F4XKB9"/>
<evidence type="ECO:0000313" key="3">
    <source>
        <dbReference type="Proteomes" id="UP000177614"/>
    </source>
</evidence>
<name>A0A1F4XKB9_9BACT</name>
<accession>A0A1F4XKB9</accession>
<proteinExistence type="inferred from homology"/>
<dbReference type="InterPro" id="IPR036165">
    <property type="entry name" value="YefM-like_sf"/>
</dbReference>
<comment type="similarity">
    <text evidence="1">Belongs to the phD/YefM antitoxin family.</text>
</comment>
<comment type="caution">
    <text evidence="2">The sequence shown here is derived from an EMBL/GenBank/DDBJ whole genome shotgun (WGS) entry which is preliminary data.</text>
</comment>
<dbReference type="Proteomes" id="UP000177614">
    <property type="component" value="Unassembled WGS sequence"/>
</dbReference>
<organism evidence="2 3">
    <name type="scientific">Candidatus Abawacabacteria bacterium RBG_16_42_10</name>
    <dbReference type="NCBI Taxonomy" id="1817814"/>
    <lineage>
        <taxon>Bacteria</taxon>
        <taxon>Candidatus Abawacaibacteriota</taxon>
    </lineage>
</organism>
<dbReference type="STRING" id="1817814.A2V81_02720"/>
<sequence length="94" mass="10765">MLNLLSMLAKEKIVSIRELQKNPSKALQGVTRIIRNGKSVGLFLSDEMWDELQEDIEMMTSKGLEKRIAAARKQIKKGTMKSLEEVMKEHGIRH</sequence>
<dbReference type="Gene3D" id="1.10.1220.170">
    <property type="match status" value="1"/>
</dbReference>
<gene>
    <name evidence="2" type="ORF">A2V81_02720</name>
</gene>
<dbReference type="SUPFAM" id="SSF143120">
    <property type="entry name" value="YefM-like"/>
    <property type="match status" value="1"/>
</dbReference>
<evidence type="ECO:0000256" key="1">
    <source>
        <dbReference type="ARBA" id="ARBA00009981"/>
    </source>
</evidence>
<evidence type="ECO:0008006" key="4">
    <source>
        <dbReference type="Google" id="ProtNLM"/>
    </source>
</evidence>
<reference evidence="2 3" key="1">
    <citation type="journal article" date="2016" name="Nat. Commun.">
        <title>Thousands of microbial genomes shed light on interconnected biogeochemical processes in an aquifer system.</title>
        <authorList>
            <person name="Anantharaman K."/>
            <person name="Brown C.T."/>
            <person name="Hug L.A."/>
            <person name="Sharon I."/>
            <person name="Castelle C.J."/>
            <person name="Probst A.J."/>
            <person name="Thomas B.C."/>
            <person name="Singh A."/>
            <person name="Wilkins M.J."/>
            <person name="Karaoz U."/>
            <person name="Brodie E.L."/>
            <person name="Williams K.H."/>
            <person name="Hubbard S.S."/>
            <person name="Banfield J.F."/>
        </authorList>
    </citation>
    <scope>NUCLEOTIDE SEQUENCE [LARGE SCALE GENOMIC DNA]</scope>
</reference>
<evidence type="ECO:0000313" key="2">
    <source>
        <dbReference type="EMBL" id="OGC82044.1"/>
    </source>
</evidence>
<protein>
    <recommendedName>
        <fullName evidence="4">Antitoxin</fullName>
    </recommendedName>
</protein>